<gene>
    <name evidence="2" type="ORF">S06H3_51049</name>
</gene>
<dbReference type="Pfam" id="PF08359">
    <property type="entry name" value="TetR_C_4"/>
    <property type="match status" value="1"/>
</dbReference>
<accession>X1MPU0</accession>
<reference evidence="2" key="1">
    <citation type="journal article" date="2014" name="Front. Microbiol.">
        <title>High frequency of phylogenetically diverse reductive dehalogenase-homologous genes in deep subseafloor sedimentary metagenomes.</title>
        <authorList>
            <person name="Kawai M."/>
            <person name="Futagami T."/>
            <person name="Toyoda A."/>
            <person name="Takaki Y."/>
            <person name="Nishi S."/>
            <person name="Hori S."/>
            <person name="Arai W."/>
            <person name="Tsubouchi T."/>
            <person name="Morono Y."/>
            <person name="Uchiyama I."/>
            <person name="Ito T."/>
            <person name="Fujiyama A."/>
            <person name="Inagaki F."/>
            <person name="Takami H."/>
        </authorList>
    </citation>
    <scope>NUCLEOTIDE SEQUENCE</scope>
    <source>
        <strain evidence="2">Expedition CK06-06</strain>
    </source>
</reference>
<sequence length="93" mass="11054">GRIIFLTMPYKEWMDDSTYKQQKMINLFLDVVRQGQKEGILDPDIPKVVALDFMWGVIHRVFTMWIYRGQKESLTGNVNQLFEMIWRGITKAK</sequence>
<dbReference type="AlphaFoldDB" id="X1MPU0"/>
<comment type="caution">
    <text evidence="2">The sequence shown here is derived from an EMBL/GenBank/DDBJ whole genome shotgun (WGS) entry which is preliminary data.</text>
</comment>
<dbReference type="InterPro" id="IPR036271">
    <property type="entry name" value="Tet_transcr_reg_TetR-rel_C_sf"/>
</dbReference>
<dbReference type="InterPro" id="IPR013570">
    <property type="entry name" value="Tscrpt_reg_YsiA_C"/>
</dbReference>
<evidence type="ECO:0000259" key="1">
    <source>
        <dbReference type="Pfam" id="PF08359"/>
    </source>
</evidence>
<proteinExistence type="predicted"/>
<protein>
    <recommendedName>
        <fullName evidence="1">Transcription regulator YsiA C-terminal domain-containing protein</fullName>
    </recommendedName>
</protein>
<dbReference type="EMBL" id="BARV01032370">
    <property type="protein sequence ID" value="GAI33662.1"/>
    <property type="molecule type" value="Genomic_DNA"/>
</dbReference>
<evidence type="ECO:0000313" key="2">
    <source>
        <dbReference type="EMBL" id="GAI33662.1"/>
    </source>
</evidence>
<feature type="non-terminal residue" evidence="2">
    <location>
        <position position="1"/>
    </location>
</feature>
<name>X1MPU0_9ZZZZ</name>
<dbReference type="Gene3D" id="1.10.357.10">
    <property type="entry name" value="Tetracycline Repressor, domain 2"/>
    <property type="match status" value="1"/>
</dbReference>
<dbReference type="SUPFAM" id="SSF48498">
    <property type="entry name" value="Tetracyclin repressor-like, C-terminal domain"/>
    <property type="match status" value="1"/>
</dbReference>
<organism evidence="2">
    <name type="scientific">marine sediment metagenome</name>
    <dbReference type="NCBI Taxonomy" id="412755"/>
    <lineage>
        <taxon>unclassified sequences</taxon>
        <taxon>metagenomes</taxon>
        <taxon>ecological metagenomes</taxon>
    </lineage>
</organism>
<feature type="domain" description="Transcription regulator YsiA C-terminal" evidence="1">
    <location>
        <begin position="25"/>
        <end position="87"/>
    </location>
</feature>